<keyword evidence="4" id="KW-0479">Metal-binding</keyword>
<comment type="cofactor">
    <cofactor evidence="1">
        <name>thiamine diphosphate</name>
        <dbReference type="ChEBI" id="CHEBI:58937"/>
    </cofactor>
</comment>
<evidence type="ECO:0000256" key="2">
    <source>
        <dbReference type="ARBA" id="ARBA00007131"/>
    </source>
</evidence>
<comment type="caution">
    <text evidence="7">The sequence shown here is derived from an EMBL/GenBank/DDBJ whole genome shotgun (WGS) entry which is preliminary data.</text>
</comment>
<organism evidence="7 8">
    <name type="scientific">candidate division WWE3 bacterium</name>
    <dbReference type="NCBI Taxonomy" id="2053526"/>
    <lineage>
        <taxon>Bacteria</taxon>
        <taxon>Katanobacteria</taxon>
    </lineage>
</organism>
<gene>
    <name evidence="7" type="ORF">KDA10_00700</name>
</gene>
<dbReference type="GO" id="GO:0016740">
    <property type="term" value="F:transferase activity"/>
    <property type="evidence" value="ECO:0007669"/>
    <property type="project" value="UniProtKB-KW"/>
</dbReference>
<dbReference type="Gene3D" id="3.40.50.970">
    <property type="match status" value="1"/>
</dbReference>
<dbReference type="PANTHER" id="PTHR47514:SF1">
    <property type="entry name" value="TRANSKETOLASE N-TERMINAL SECTION-RELATED"/>
    <property type="match status" value="1"/>
</dbReference>
<evidence type="ECO:0000313" key="7">
    <source>
        <dbReference type="EMBL" id="MCA9301871.1"/>
    </source>
</evidence>
<keyword evidence="5" id="KW-0786">Thiamine pyrophosphate</keyword>
<feature type="domain" description="Transketolase N-terminal" evidence="6">
    <location>
        <begin position="28"/>
        <end position="279"/>
    </location>
</feature>
<dbReference type="PROSITE" id="PS00801">
    <property type="entry name" value="TRANSKETOLASE_1"/>
    <property type="match status" value="1"/>
</dbReference>
<dbReference type="Proteomes" id="UP000714817">
    <property type="component" value="Unassembled WGS sequence"/>
</dbReference>
<protein>
    <submittedName>
        <fullName evidence="7">Transketolase</fullName>
    </submittedName>
</protein>
<dbReference type="InterPro" id="IPR005474">
    <property type="entry name" value="Transketolase_N"/>
</dbReference>
<evidence type="ECO:0000256" key="4">
    <source>
        <dbReference type="ARBA" id="ARBA00022723"/>
    </source>
</evidence>
<reference evidence="7" key="1">
    <citation type="submission" date="2020-04" db="EMBL/GenBank/DDBJ databases">
        <authorList>
            <person name="Zhang T."/>
        </authorList>
    </citation>
    <scope>NUCLEOTIDE SEQUENCE</scope>
    <source>
        <strain evidence="7">HKST-UBA80</strain>
    </source>
</reference>
<dbReference type="InterPro" id="IPR029061">
    <property type="entry name" value="THDP-binding"/>
</dbReference>
<dbReference type="CDD" id="cd02012">
    <property type="entry name" value="TPP_TK"/>
    <property type="match status" value="1"/>
</dbReference>
<accession>A0A955E0F9</accession>
<evidence type="ECO:0000256" key="5">
    <source>
        <dbReference type="ARBA" id="ARBA00023052"/>
    </source>
</evidence>
<dbReference type="SUPFAM" id="SSF52518">
    <property type="entry name" value="Thiamin diphosphate-binding fold (THDP-binding)"/>
    <property type="match status" value="1"/>
</dbReference>
<dbReference type="EMBL" id="JAGQNY010000002">
    <property type="protein sequence ID" value="MCA9301871.1"/>
    <property type="molecule type" value="Genomic_DNA"/>
</dbReference>
<sequence>MPQYSPANNKFQYCTDKEICTIEKKAVELRESVVEMLVEAGSGHIAGALGTADIFAVLYHKILNIDPKDPHHENRDRFILSNGHICPVWYAVLAQVGFFHKNKLKTLRKLDSGLQGHPRKNSVPGIENSSGSLGQGLSQAIGLALGAKLSELSYRVYCMLGDGEMQEGQVWEALMYAGNKRLNNLTCIIDRNNIQISGYTENVMPLESLREKLEAFNWHVLEVDGHNVEELVNSFNMAKAVFERPTAIVAHTIPGKGADFMEYKFEWHGKVPSAKEAKKALNALRSLEGRIKCYDDE</sequence>
<dbReference type="Pfam" id="PF00456">
    <property type="entry name" value="Transketolase_N"/>
    <property type="match status" value="1"/>
</dbReference>
<reference evidence="7" key="2">
    <citation type="journal article" date="2021" name="Microbiome">
        <title>Successional dynamics and alternative stable states in a saline activated sludge microbial community over 9 years.</title>
        <authorList>
            <person name="Wang Y."/>
            <person name="Ye J."/>
            <person name="Ju F."/>
            <person name="Liu L."/>
            <person name="Boyd J.A."/>
            <person name="Deng Y."/>
            <person name="Parks D.H."/>
            <person name="Jiang X."/>
            <person name="Yin X."/>
            <person name="Woodcroft B.J."/>
            <person name="Tyson G.W."/>
            <person name="Hugenholtz P."/>
            <person name="Polz M.F."/>
            <person name="Zhang T."/>
        </authorList>
    </citation>
    <scope>NUCLEOTIDE SEQUENCE</scope>
    <source>
        <strain evidence="7">HKST-UBA80</strain>
    </source>
</reference>
<keyword evidence="3" id="KW-0808">Transferase</keyword>
<evidence type="ECO:0000313" key="8">
    <source>
        <dbReference type="Proteomes" id="UP000714817"/>
    </source>
</evidence>
<name>A0A955E0F9_UNCKA</name>
<dbReference type="PANTHER" id="PTHR47514">
    <property type="entry name" value="TRANSKETOLASE N-TERMINAL SECTION-RELATED"/>
    <property type="match status" value="1"/>
</dbReference>
<dbReference type="AlphaFoldDB" id="A0A955E0F9"/>
<proteinExistence type="inferred from homology"/>
<dbReference type="GO" id="GO:0046872">
    <property type="term" value="F:metal ion binding"/>
    <property type="evidence" value="ECO:0007669"/>
    <property type="project" value="UniProtKB-KW"/>
</dbReference>
<evidence type="ECO:0000256" key="3">
    <source>
        <dbReference type="ARBA" id="ARBA00022679"/>
    </source>
</evidence>
<comment type="similarity">
    <text evidence="2">Belongs to the transketolase family.</text>
</comment>
<evidence type="ECO:0000259" key="6">
    <source>
        <dbReference type="Pfam" id="PF00456"/>
    </source>
</evidence>
<evidence type="ECO:0000256" key="1">
    <source>
        <dbReference type="ARBA" id="ARBA00001964"/>
    </source>
</evidence>
<dbReference type="InterPro" id="IPR049557">
    <property type="entry name" value="Transketolase_CS"/>
</dbReference>